<dbReference type="InterPro" id="IPR030190">
    <property type="entry name" value="MacA_alpha-hairpin_sf"/>
</dbReference>
<dbReference type="InterPro" id="IPR058626">
    <property type="entry name" value="MdtA-like_b-barrel"/>
</dbReference>
<dbReference type="Proteomes" id="UP000556026">
    <property type="component" value="Unassembled WGS sequence"/>
</dbReference>
<name>A0A6V8MGK9_9BACT</name>
<dbReference type="GO" id="GO:1990961">
    <property type="term" value="P:xenobiotic detoxification by transmembrane export across the plasma membrane"/>
    <property type="evidence" value="ECO:0007669"/>
    <property type="project" value="InterPro"/>
</dbReference>
<dbReference type="NCBIfam" id="NF008606">
    <property type="entry name" value="PRK11578.1"/>
    <property type="match status" value="1"/>
</dbReference>
<sequence length="400" mass="42348">MKFSGRKVAVAVLVLLVLGGAGLAAQKGFSKPKPTYVTAQATTMDLEESVLASGTLKAFKTVAVGAQVSGQLKTLHVALGDKVKKGQLLAEIDPVLQQNTLKDAEAQVENLKAQRRSKEELLKQYRLAFQRQSQLVAKDAGSRADLESAQAQLESTRYDIAALDAQLKKAVIAVDTARANLGYTRINAPIDGVVISIDTEEGQTVVSTQSATTILTLANLDTMTVKAKISEADVTKVRPGLTTYFTLLGDADKRYYGKLRAIEPGPVSSSTSSTSSASSSTTSGSSAIYYYGLFEVPNADNRLKVSMTAQVAIVLNQAKQALCIPVAALADKRADGQATVQVLRGEQVERRSIRTGIGNNVQVQVLEGLKAGEKVVVGDSTSVPETTTSSGHMPPPGGRR</sequence>
<feature type="coiled-coil region" evidence="5">
    <location>
        <begin position="101"/>
        <end position="166"/>
    </location>
</feature>
<comment type="subcellular location">
    <subcellularLocation>
        <location evidence="1">Cell membrane</location>
    </subcellularLocation>
</comment>
<organism evidence="10 11">
    <name type="scientific">Geomonas silvestris</name>
    <dbReference type="NCBI Taxonomy" id="2740184"/>
    <lineage>
        <taxon>Bacteria</taxon>
        <taxon>Pseudomonadati</taxon>
        <taxon>Thermodesulfobacteriota</taxon>
        <taxon>Desulfuromonadia</taxon>
        <taxon>Geobacterales</taxon>
        <taxon>Geobacteraceae</taxon>
        <taxon>Geomonas</taxon>
    </lineage>
</organism>
<dbReference type="EMBL" id="BLXX01000003">
    <property type="protein sequence ID" value="GFO59120.1"/>
    <property type="molecule type" value="Genomic_DNA"/>
</dbReference>
<dbReference type="AlphaFoldDB" id="A0A6V8MGK9"/>
<dbReference type="GO" id="GO:0015562">
    <property type="term" value="F:efflux transmembrane transporter activity"/>
    <property type="evidence" value="ECO:0007669"/>
    <property type="project" value="TreeGrafter"/>
</dbReference>
<dbReference type="Pfam" id="PF25944">
    <property type="entry name" value="Beta-barrel_RND"/>
    <property type="match status" value="1"/>
</dbReference>
<proteinExistence type="inferred from homology"/>
<evidence type="ECO:0000256" key="2">
    <source>
        <dbReference type="ARBA" id="ARBA00009477"/>
    </source>
</evidence>
<gene>
    <name evidence="10" type="ORF">GMST_14450</name>
</gene>
<evidence type="ECO:0000256" key="1">
    <source>
        <dbReference type="ARBA" id="ARBA00004236"/>
    </source>
</evidence>
<feature type="domain" description="Multidrug resistance protein MdtA-like beta-barrel" evidence="8">
    <location>
        <begin position="222"/>
        <end position="314"/>
    </location>
</feature>
<dbReference type="Pfam" id="PF25917">
    <property type="entry name" value="BSH_RND"/>
    <property type="match status" value="1"/>
</dbReference>
<keyword evidence="4 5" id="KW-0175">Coiled coil</keyword>
<feature type="domain" description="Multidrug resistance protein MdtA-like barrel-sandwich hybrid" evidence="7">
    <location>
        <begin position="61"/>
        <end position="216"/>
    </location>
</feature>
<evidence type="ECO:0000313" key="11">
    <source>
        <dbReference type="Proteomes" id="UP000556026"/>
    </source>
</evidence>
<keyword evidence="11" id="KW-1185">Reference proteome</keyword>
<dbReference type="GO" id="GO:1990195">
    <property type="term" value="C:macrolide transmembrane transporter complex"/>
    <property type="evidence" value="ECO:0007669"/>
    <property type="project" value="InterPro"/>
</dbReference>
<dbReference type="NCBIfam" id="TIGR01730">
    <property type="entry name" value="RND_mfp"/>
    <property type="match status" value="1"/>
</dbReference>
<dbReference type="GO" id="GO:0019898">
    <property type="term" value="C:extrinsic component of membrane"/>
    <property type="evidence" value="ECO:0007669"/>
    <property type="project" value="InterPro"/>
</dbReference>
<dbReference type="RefSeq" id="WP_183353960.1">
    <property type="nucleotide sequence ID" value="NZ_BLXX01000003.1"/>
</dbReference>
<dbReference type="Gene3D" id="2.40.50.100">
    <property type="match status" value="1"/>
</dbReference>
<accession>A0A6V8MGK9</accession>
<feature type="compositionally biased region" description="Polar residues" evidence="6">
    <location>
        <begin position="379"/>
        <end position="391"/>
    </location>
</feature>
<dbReference type="SUPFAM" id="SSF111369">
    <property type="entry name" value="HlyD-like secretion proteins"/>
    <property type="match status" value="1"/>
</dbReference>
<evidence type="ECO:0000313" key="10">
    <source>
        <dbReference type="EMBL" id="GFO59120.1"/>
    </source>
</evidence>
<dbReference type="InterPro" id="IPR058627">
    <property type="entry name" value="MdtA-like_C"/>
</dbReference>
<dbReference type="InterPro" id="IPR058623">
    <property type="entry name" value="MacA"/>
</dbReference>
<dbReference type="Gene3D" id="6.10.140.1990">
    <property type="match status" value="1"/>
</dbReference>
<dbReference type="GO" id="GO:0030313">
    <property type="term" value="C:cell envelope"/>
    <property type="evidence" value="ECO:0007669"/>
    <property type="project" value="UniProtKB-SubCell"/>
</dbReference>
<dbReference type="Gene3D" id="2.40.30.170">
    <property type="match status" value="1"/>
</dbReference>
<evidence type="ECO:0000259" key="8">
    <source>
        <dbReference type="Pfam" id="PF25944"/>
    </source>
</evidence>
<dbReference type="InterPro" id="IPR058625">
    <property type="entry name" value="MdtA-like_BSH"/>
</dbReference>
<dbReference type="Pfam" id="PF25967">
    <property type="entry name" value="RND-MFP_C"/>
    <property type="match status" value="1"/>
</dbReference>
<evidence type="ECO:0000256" key="6">
    <source>
        <dbReference type="SAM" id="MobiDB-lite"/>
    </source>
</evidence>
<dbReference type="PANTHER" id="PTHR30469:SF33">
    <property type="entry name" value="SLR1207 PROTEIN"/>
    <property type="match status" value="1"/>
</dbReference>
<dbReference type="InterPro" id="IPR006143">
    <property type="entry name" value="RND_pump_MFP"/>
</dbReference>
<evidence type="ECO:0000256" key="4">
    <source>
        <dbReference type="ARBA" id="ARBA00023054"/>
    </source>
</evidence>
<comment type="similarity">
    <text evidence="2">Belongs to the membrane fusion protein (MFP) (TC 8.A.1) family.</text>
</comment>
<evidence type="ECO:0000256" key="5">
    <source>
        <dbReference type="SAM" id="Coils"/>
    </source>
</evidence>
<reference evidence="11" key="1">
    <citation type="submission" date="2020-06" db="EMBL/GenBank/DDBJ databases">
        <title>Draft genomic sequence of Geomonas sp. Red330.</title>
        <authorList>
            <person name="Itoh H."/>
            <person name="Zhenxing X."/>
            <person name="Ushijima N."/>
            <person name="Masuda Y."/>
            <person name="Shiratori Y."/>
            <person name="Senoo K."/>
        </authorList>
    </citation>
    <scope>NUCLEOTIDE SEQUENCE [LARGE SCALE GENOMIC DNA]</scope>
    <source>
        <strain evidence="11">Red330</strain>
    </source>
</reference>
<feature type="region of interest" description="Disordered" evidence="6">
    <location>
        <begin position="379"/>
        <end position="400"/>
    </location>
</feature>
<evidence type="ECO:0000256" key="3">
    <source>
        <dbReference type="ARBA" id="ARBA00022448"/>
    </source>
</evidence>
<comment type="caution">
    <text evidence="10">The sequence shown here is derived from an EMBL/GenBank/DDBJ whole genome shotgun (WGS) entry which is preliminary data.</text>
</comment>
<keyword evidence="3" id="KW-0813">Transport</keyword>
<dbReference type="Gene3D" id="2.40.420.20">
    <property type="match status" value="1"/>
</dbReference>
<evidence type="ECO:0000259" key="7">
    <source>
        <dbReference type="Pfam" id="PF25917"/>
    </source>
</evidence>
<dbReference type="PANTHER" id="PTHR30469">
    <property type="entry name" value="MULTIDRUG RESISTANCE PROTEIN MDTA"/>
    <property type="match status" value="1"/>
</dbReference>
<protein>
    <submittedName>
        <fullName evidence="10">Drug-efflux protein</fullName>
    </submittedName>
</protein>
<dbReference type="GO" id="GO:1990281">
    <property type="term" value="C:efflux pump complex"/>
    <property type="evidence" value="ECO:0007669"/>
    <property type="project" value="TreeGrafter"/>
</dbReference>
<feature type="domain" description="Multidrug resistance protein MdtA-like C-terminal permuted SH3" evidence="9">
    <location>
        <begin position="320"/>
        <end position="378"/>
    </location>
</feature>
<evidence type="ECO:0000259" key="9">
    <source>
        <dbReference type="Pfam" id="PF25967"/>
    </source>
</evidence>